<dbReference type="GO" id="GO:0016207">
    <property type="term" value="F:4-coumarate-CoA ligase activity"/>
    <property type="evidence" value="ECO:0007669"/>
    <property type="project" value="UniProtKB-EC"/>
</dbReference>
<evidence type="ECO:0000313" key="6">
    <source>
        <dbReference type="EMBL" id="ONK72838.1"/>
    </source>
</evidence>
<dbReference type="EC" id="6.2.1.12" evidence="1"/>
<dbReference type="PROSITE" id="PS00455">
    <property type="entry name" value="AMP_BINDING"/>
    <property type="match status" value="1"/>
</dbReference>
<evidence type="ECO:0000256" key="4">
    <source>
        <dbReference type="ARBA" id="ARBA00034252"/>
    </source>
</evidence>
<dbReference type="GO" id="GO:0005524">
    <property type="term" value="F:ATP binding"/>
    <property type="evidence" value="ECO:0007669"/>
    <property type="project" value="UniProtKB-KW"/>
</dbReference>
<dbReference type="InterPro" id="IPR000873">
    <property type="entry name" value="AMP-dep_synth/lig_dom"/>
</dbReference>
<dbReference type="Proteomes" id="UP000243459">
    <property type="component" value="Chromosome 4"/>
</dbReference>
<protein>
    <recommendedName>
        <fullName evidence="1">4-coumarate--CoA ligase</fullName>
        <ecNumber evidence="1">6.2.1.12</ecNumber>
    </recommendedName>
</protein>
<dbReference type="GO" id="GO:0009698">
    <property type="term" value="P:phenylpropanoid metabolic process"/>
    <property type="evidence" value="ECO:0007669"/>
    <property type="project" value="UniProtKB-ARBA"/>
</dbReference>
<keyword evidence="3" id="KW-0547">Nucleotide-binding</keyword>
<reference evidence="7" key="1">
    <citation type="journal article" date="2017" name="Nat. Commun.">
        <title>The asparagus genome sheds light on the origin and evolution of a young Y chromosome.</title>
        <authorList>
            <person name="Harkess A."/>
            <person name="Zhou J."/>
            <person name="Xu C."/>
            <person name="Bowers J.E."/>
            <person name="Van der Hulst R."/>
            <person name="Ayyampalayam S."/>
            <person name="Mercati F."/>
            <person name="Riccardi P."/>
            <person name="McKain M.R."/>
            <person name="Kakrana A."/>
            <person name="Tang H."/>
            <person name="Ray J."/>
            <person name="Groenendijk J."/>
            <person name="Arikit S."/>
            <person name="Mathioni S.M."/>
            <person name="Nakano M."/>
            <person name="Shan H."/>
            <person name="Telgmann-Rauber A."/>
            <person name="Kanno A."/>
            <person name="Yue Z."/>
            <person name="Chen H."/>
            <person name="Li W."/>
            <person name="Chen Y."/>
            <person name="Xu X."/>
            <person name="Zhang Y."/>
            <person name="Luo S."/>
            <person name="Chen H."/>
            <person name="Gao J."/>
            <person name="Mao Z."/>
            <person name="Pires J.C."/>
            <person name="Luo M."/>
            <person name="Kudrna D."/>
            <person name="Wing R.A."/>
            <person name="Meyers B.C."/>
            <person name="Yi K."/>
            <person name="Kong H."/>
            <person name="Lavrijsen P."/>
            <person name="Sunseri F."/>
            <person name="Falavigna A."/>
            <person name="Ye Y."/>
            <person name="Leebens-Mack J.H."/>
            <person name="Chen G."/>
        </authorList>
    </citation>
    <scope>NUCLEOTIDE SEQUENCE [LARGE SCALE GENOMIC DNA]</scope>
    <source>
        <strain evidence="7">cv. DH0086</strain>
    </source>
</reference>
<accession>A0A5P1F396</accession>
<evidence type="ECO:0000256" key="3">
    <source>
        <dbReference type="ARBA" id="ARBA00022840"/>
    </source>
</evidence>
<proteinExistence type="predicted"/>
<evidence type="ECO:0000256" key="1">
    <source>
        <dbReference type="ARBA" id="ARBA00012959"/>
    </source>
</evidence>
<dbReference type="Gramene" id="ONK72838">
    <property type="protein sequence ID" value="ONK72838"/>
    <property type="gene ID" value="A4U43_C04F23780"/>
</dbReference>
<dbReference type="InterPro" id="IPR020845">
    <property type="entry name" value="AMP-binding_CS"/>
</dbReference>
<keyword evidence="7" id="KW-1185">Reference proteome</keyword>
<name>A0A5P1F396_ASPOF</name>
<feature type="domain" description="AMP-dependent synthetase/ligase" evidence="5">
    <location>
        <begin position="2"/>
        <end position="145"/>
    </location>
</feature>
<dbReference type="Gene3D" id="3.40.50.980">
    <property type="match status" value="2"/>
</dbReference>
<dbReference type="Pfam" id="PF00501">
    <property type="entry name" value="AMP-binding"/>
    <property type="match status" value="1"/>
</dbReference>
<dbReference type="EMBL" id="CM007384">
    <property type="protein sequence ID" value="ONK72838.1"/>
    <property type="molecule type" value="Genomic_DNA"/>
</dbReference>
<evidence type="ECO:0000259" key="5">
    <source>
        <dbReference type="Pfam" id="PF00501"/>
    </source>
</evidence>
<dbReference type="GO" id="GO:0005777">
    <property type="term" value="C:peroxisome"/>
    <property type="evidence" value="ECO:0007669"/>
    <property type="project" value="TreeGrafter"/>
</dbReference>
<dbReference type="AlphaFoldDB" id="A0A5P1F396"/>
<dbReference type="SUPFAM" id="SSF56801">
    <property type="entry name" value="Acetyl-CoA synthetase-like"/>
    <property type="match status" value="1"/>
</dbReference>
<evidence type="ECO:0000256" key="2">
    <source>
        <dbReference type="ARBA" id="ARBA00022598"/>
    </source>
</evidence>
<sequence>MSLGAVLTTTNPLNTPQEISKQVADSNPVLAFTTRPLASKIDKTIPIVLLEEPQPAGCENPQEVATIGEMISAEPDRNRVKERVSQDDTATLLYSSGTTGTSKGVVSTHRNLISMVQIIINRFQLDEPETFICTVPMFHVYGLAAFATVSSVWIYA</sequence>
<dbReference type="OMA" id="HRNLIAR"/>
<keyword evidence="3" id="KW-0067">ATP-binding</keyword>
<evidence type="ECO:0000313" key="7">
    <source>
        <dbReference type="Proteomes" id="UP000243459"/>
    </source>
</evidence>
<gene>
    <name evidence="6" type="ORF">A4U43_C04F23780</name>
</gene>
<comment type="catalytic activity">
    <reaction evidence="4">
        <text>(E)-4-coumarate + ATP + CoA = (E)-4-coumaroyl-CoA + AMP + diphosphate</text>
        <dbReference type="Rhea" id="RHEA:19641"/>
        <dbReference type="ChEBI" id="CHEBI:12876"/>
        <dbReference type="ChEBI" id="CHEBI:30616"/>
        <dbReference type="ChEBI" id="CHEBI:33019"/>
        <dbReference type="ChEBI" id="CHEBI:57287"/>
        <dbReference type="ChEBI" id="CHEBI:85008"/>
        <dbReference type="ChEBI" id="CHEBI:456215"/>
        <dbReference type="EC" id="6.2.1.12"/>
    </reaction>
    <physiologicalReaction direction="left-to-right" evidence="4">
        <dbReference type="Rhea" id="RHEA:19642"/>
    </physiologicalReaction>
</comment>
<dbReference type="GO" id="GO:0106290">
    <property type="term" value="F:trans-cinnamate-CoA ligase activity"/>
    <property type="evidence" value="ECO:0007669"/>
    <property type="project" value="UniProtKB-ARBA"/>
</dbReference>
<dbReference type="PANTHER" id="PTHR24096:SF413">
    <property type="entry name" value="PEROXISOMAL OPC-8:0-COA LIGASE 1"/>
    <property type="match status" value="1"/>
</dbReference>
<keyword evidence="2" id="KW-0436">Ligase</keyword>
<dbReference type="PANTHER" id="PTHR24096">
    <property type="entry name" value="LONG-CHAIN-FATTY-ACID--COA LIGASE"/>
    <property type="match status" value="1"/>
</dbReference>
<organism evidence="6 7">
    <name type="scientific">Asparagus officinalis</name>
    <name type="common">Garden asparagus</name>
    <dbReference type="NCBI Taxonomy" id="4686"/>
    <lineage>
        <taxon>Eukaryota</taxon>
        <taxon>Viridiplantae</taxon>
        <taxon>Streptophyta</taxon>
        <taxon>Embryophyta</taxon>
        <taxon>Tracheophyta</taxon>
        <taxon>Spermatophyta</taxon>
        <taxon>Magnoliopsida</taxon>
        <taxon>Liliopsida</taxon>
        <taxon>Asparagales</taxon>
        <taxon>Asparagaceae</taxon>
        <taxon>Asparagoideae</taxon>
        <taxon>Asparagus</taxon>
    </lineage>
</organism>